<evidence type="ECO:0000256" key="7">
    <source>
        <dbReference type="ARBA" id="ARBA00022840"/>
    </source>
</evidence>
<dbReference type="PRINTS" id="PR00959">
    <property type="entry name" value="MEVGALKINASE"/>
</dbReference>
<dbReference type="AlphaFoldDB" id="A0A4R0N9K3"/>
<dbReference type="InterPro" id="IPR006203">
    <property type="entry name" value="GHMP_knse_ATP-bd_CS"/>
</dbReference>
<keyword evidence="2 11" id="KW-0963">Cytoplasm</keyword>
<dbReference type="InterPro" id="IPR036554">
    <property type="entry name" value="GHMP_kinase_C_sf"/>
</dbReference>
<dbReference type="InterPro" id="IPR006206">
    <property type="entry name" value="Mevalonate/galactokinase"/>
</dbReference>
<dbReference type="GO" id="GO:0006012">
    <property type="term" value="P:galactose metabolic process"/>
    <property type="evidence" value="ECO:0007669"/>
    <property type="project" value="UniProtKB-UniRule"/>
</dbReference>
<feature type="domain" description="GHMP kinase N-terminal" evidence="13">
    <location>
        <begin position="90"/>
        <end position="177"/>
    </location>
</feature>
<feature type="binding site" evidence="11">
    <location>
        <begin position="32"/>
        <end position="35"/>
    </location>
    <ligand>
        <name>substrate</name>
    </ligand>
</feature>
<dbReference type="PROSITE" id="PS00106">
    <property type="entry name" value="GALACTOKINASE"/>
    <property type="match status" value="1"/>
</dbReference>
<comment type="pathway">
    <text evidence="11">Carbohydrate metabolism; galactose metabolism.</text>
</comment>
<comment type="function">
    <text evidence="11">Catalyzes the transfer of the gamma-phosphate of ATP to D-galactose to form alpha-D-galactose-1-phosphate (Gal-1-P).</text>
</comment>
<comment type="caution">
    <text evidence="16">The sequence shown here is derived from an EMBL/GenBank/DDBJ whole genome shotgun (WGS) entry which is preliminary data.</text>
</comment>
<dbReference type="PRINTS" id="PR00473">
    <property type="entry name" value="GALCTOKINASE"/>
</dbReference>
<organism evidence="16 17">
    <name type="scientific">Pedobacter psychroterrae</name>
    <dbReference type="NCBI Taxonomy" id="2530453"/>
    <lineage>
        <taxon>Bacteria</taxon>
        <taxon>Pseudomonadati</taxon>
        <taxon>Bacteroidota</taxon>
        <taxon>Sphingobacteriia</taxon>
        <taxon>Sphingobacteriales</taxon>
        <taxon>Sphingobacteriaceae</taxon>
        <taxon>Pedobacter</taxon>
    </lineage>
</organism>
<dbReference type="Gene3D" id="3.30.70.890">
    <property type="entry name" value="GHMP kinase, C-terminal domain"/>
    <property type="match status" value="1"/>
</dbReference>
<dbReference type="NCBIfam" id="NF003705">
    <property type="entry name" value="PRK05322.1"/>
    <property type="match status" value="1"/>
</dbReference>
<dbReference type="InterPro" id="IPR006204">
    <property type="entry name" value="GHMP_kinase_N_dom"/>
</dbReference>
<dbReference type="PROSITE" id="PS00627">
    <property type="entry name" value="GHMP_KINASES_ATP"/>
    <property type="match status" value="1"/>
</dbReference>
<dbReference type="Pfam" id="PF10509">
    <property type="entry name" value="GalKase_gal_bdg"/>
    <property type="match status" value="1"/>
</dbReference>
<keyword evidence="17" id="KW-1185">Reference proteome</keyword>
<keyword evidence="8 11" id="KW-0460">Magnesium</keyword>
<protein>
    <recommendedName>
        <fullName evidence="11 12">Galactokinase</fullName>
        <ecNumber evidence="11 12">2.7.1.6</ecNumber>
    </recommendedName>
    <alternativeName>
        <fullName evidence="11">Galactose kinase</fullName>
    </alternativeName>
</protein>
<gene>
    <name evidence="11" type="primary">galK</name>
    <name evidence="16" type="ORF">EZ437_20870</name>
</gene>
<comment type="catalytic activity">
    <reaction evidence="11">
        <text>alpha-D-galactose + ATP = alpha-D-galactose 1-phosphate + ADP + H(+)</text>
        <dbReference type="Rhea" id="RHEA:13553"/>
        <dbReference type="ChEBI" id="CHEBI:15378"/>
        <dbReference type="ChEBI" id="CHEBI:28061"/>
        <dbReference type="ChEBI" id="CHEBI:30616"/>
        <dbReference type="ChEBI" id="CHEBI:58336"/>
        <dbReference type="ChEBI" id="CHEBI:456216"/>
        <dbReference type="EC" id="2.7.1.6"/>
    </reaction>
</comment>
<feature type="active site" description="Proton acceptor" evidence="11">
    <location>
        <position position="170"/>
    </location>
</feature>
<dbReference type="FunFam" id="3.30.70.890:FF:000001">
    <property type="entry name" value="Galactokinase"/>
    <property type="match status" value="1"/>
</dbReference>
<dbReference type="InterPro" id="IPR022963">
    <property type="entry name" value="Galactokinase_bac"/>
</dbReference>
<keyword evidence="9 11" id="KW-0299">Galactose metabolism</keyword>
<comment type="subcellular location">
    <subcellularLocation>
        <location evidence="11">Cytoplasm</location>
    </subcellularLocation>
</comment>
<keyword evidence="7 11" id="KW-0067">ATP-binding</keyword>
<evidence type="ECO:0000256" key="10">
    <source>
        <dbReference type="ARBA" id="ARBA00023277"/>
    </source>
</evidence>
<dbReference type="GO" id="GO:0005829">
    <property type="term" value="C:cytosol"/>
    <property type="evidence" value="ECO:0007669"/>
    <property type="project" value="TreeGrafter"/>
</dbReference>
<feature type="binding site" evidence="11">
    <location>
        <position position="126"/>
    </location>
    <ligand>
        <name>Mg(2+)</name>
        <dbReference type="ChEBI" id="CHEBI:18420"/>
    </ligand>
</feature>
<dbReference type="GO" id="GO:0005524">
    <property type="term" value="F:ATP binding"/>
    <property type="evidence" value="ECO:0007669"/>
    <property type="project" value="UniProtKB-UniRule"/>
</dbReference>
<dbReference type="InterPro" id="IPR019539">
    <property type="entry name" value="GalKase_N"/>
</dbReference>
<keyword evidence="10 11" id="KW-0119">Carbohydrate metabolism</keyword>
<evidence type="ECO:0000256" key="6">
    <source>
        <dbReference type="ARBA" id="ARBA00022777"/>
    </source>
</evidence>
<dbReference type="InterPro" id="IPR019741">
    <property type="entry name" value="Galactokinase_CS"/>
</dbReference>
<proteinExistence type="inferred from homology"/>
<dbReference type="GO" id="GO:0004335">
    <property type="term" value="F:galactokinase activity"/>
    <property type="evidence" value="ECO:0007669"/>
    <property type="project" value="UniProtKB-UniRule"/>
</dbReference>
<dbReference type="InterPro" id="IPR014721">
    <property type="entry name" value="Ribsml_uS5_D2-typ_fold_subgr"/>
</dbReference>
<dbReference type="HAMAP" id="MF_00246">
    <property type="entry name" value="Galactokinase"/>
    <property type="match status" value="1"/>
</dbReference>
<evidence type="ECO:0000313" key="17">
    <source>
        <dbReference type="Proteomes" id="UP000293347"/>
    </source>
</evidence>
<keyword evidence="4 11" id="KW-0479">Metal-binding</keyword>
<feature type="binding site" evidence="11">
    <location>
        <position position="158"/>
    </location>
    <ligand>
        <name>Mg(2+)</name>
        <dbReference type="ChEBI" id="CHEBI:18420"/>
    </ligand>
</feature>
<dbReference type="OrthoDB" id="250531at2"/>
<keyword evidence="6 11" id="KW-0418">Kinase</keyword>
<keyword evidence="5 11" id="KW-0547">Nucleotide-binding</keyword>
<evidence type="ECO:0000256" key="5">
    <source>
        <dbReference type="ARBA" id="ARBA00022741"/>
    </source>
</evidence>
<name>A0A4R0N9K3_9SPHI</name>
<comment type="similarity">
    <text evidence="1 11">Belongs to the GHMP kinase family. GalK subfamily.</text>
</comment>
<evidence type="ECO:0000259" key="13">
    <source>
        <dbReference type="Pfam" id="PF00288"/>
    </source>
</evidence>
<dbReference type="GO" id="GO:0000287">
    <property type="term" value="F:magnesium ion binding"/>
    <property type="evidence" value="ECO:0007669"/>
    <property type="project" value="UniProtKB-UniRule"/>
</dbReference>
<evidence type="ECO:0000256" key="3">
    <source>
        <dbReference type="ARBA" id="ARBA00022679"/>
    </source>
</evidence>
<dbReference type="Gene3D" id="3.30.230.10">
    <property type="match status" value="1"/>
</dbReference>
<accession>A0A4R0N9K3</accession>
<reference evidence="16 17" key="1">
    <citation type="submission" date="2019-02" db="EMBL/GenBank/DDBJ databases">
        <title>Pedobacter sp. RP-1-14 sp. nov., isolated from Arctic soil.</title>
        <authorList>
            <person name="Dahal R.H."/>
        </authorList>
    </citation>
    <scope>NUCLEOTIDE SEQUENCE [LARGE SCALE GENOMIC DNA]</scope>
    <source>
        <strain evidence="16 17">RP-1-14</strain>
    </source>
</reference>
<evidence type="ECO:0000256" key="8">
    <source>
        <dbReference type="ARBA" id="ARBA00022842"/>
    </source>
</evidence>
<evidence type="ECO:0000256" key="12">
    <source>
        <dbReference type="NCBIfam" id="TIGR00131"/>
    </source>
</evidence>
<dbReference type="InterPro" id="IPR013750">
    <property type="entry name" value="GHMP_kinase_C_dom"/>
</dbReference>
<evidence type="ECO:0000256" key="4">
    <source>
        <dbReference type="ARBA" id="ARBA00022723"/>
    </source>
</evidence>
<evidence type="ECO:0000259" key="15">
    <source>
        <dbReference type="Pfam" id="PF10509"/>
    </source>
</evidence>
<feature type="binding site" evidence="11">
    <location>
        <position position="66"/>
    </location>
    <ligand>
        <name>ATP</name>
        <dbReference type="ChEBI" id="CHEBI:30616"/>
    </ligand>
</feature>
<dbReference type="InterPro" id="IPR000705">
    <property type="entry name" value="Galactokinase"/>
</dbReference>
<dbReference type="EC" id="2.7.1.6" evidence="11 12"/>
<keyword evidence="3 11" id="KW-0808">Transferase</keyword>
<dbReference type="Pfam" id="PF08544">
    <property type="entry name" value="GHMP_kinases_C"/>
    <property type="match status" value="1"/>
</dbReference>
<dbReference type="Pfam" id="PF00288">
    <property type="entry name" value="GHMP_kinases_N"/>
    <property type="match status" value="1"/>
</dbReference>
<dbReference type="NCBIfam" id="TIGR00131">
    <property type="entry name" value="gal_kin"/>
    <property type="match status" value="1"/>
</dbReference>
<evidence type="ECO:0000259" key="14">
    <source>
        <dbReference type="Pfam" id="PF08544"/>
    </source>
</evidence>
<feature type="binding site" evidence="11">
    <location>
        <position position="220"/>
    </location>
    <ligand>
        <name>substrate</name>
    </ligand>
</feature>
<dbReference type="EMBL" id="SJSL01000010">
    <property type="protein sequence ID" value="TCC96840.1"/>
    <property type="molecule type" value="Genomic_DNA"/>
</dbReference>
<evidence type="ECO:0000313" key="16">
    <source>
        <dbReference type="EMBL" id="TCC96840.1"/>
    </source>
</evidence>
<evidence type="ECO:0000256" key="1">
    <source>
        <dbReference type="ARBA" id="ARBA00006566"/>
    </source>
</evidence>
<feature type="domain" description="GHMP kinase C-terminal" evidence="14">
    <location>
        <begin position="280"/>
        <end position="362"/>
    </location>
</feature>
<dbReference type="PANTHER" id="PTHR10457">
    <property type="entry name" value="MEVALONATE KINASE/GALACTOKINASE"/>
    <property type="match status" value="1"/>
</dbReference>
<evidence type="ECO:0000256" key="11">
    <source>
        <dbReference type="HAMAP-Rule" id="MF_00246"/>
    </source>
</evidence>
<dbReference type="PIRSF" id="PIRSF000530">
    <property type="entry name" value="Galactokinase"/>
    <property type="match status" value="1"/>
</dbReference>
<feature type="binding site" evidence="11">
    <location>
        <begin position="120"/>
        <end position="126"/>
    </location>
    <ligand>
        <name>ATP</name>
        <dbReference type="ChEBI" id="CHEBI:30616"/>
    </ligand>
</feature>
<feature type="site" description="Transition state stabilizer" evidence="11">
    <location>
        <position position="26"/>
    </location>
</feature>
<dbReference type="SUPFAM" id="SSF54211">
    <property type="entry name" value="Ribosomal protein S5 domain 2-like"/>
    <property type="match status" value="1"/>
</dbReference>
<dbReference type="Proteomes" id="UP000293347">
    <property type="component" value="Unassembled WGS sequence"/>
</dbReference>
<evidence type="ECO:0000256" key="9">
    <source>
        <dbReference type="ARBA" id="ARBA00023144"/>
    </source>
</evidence>
<dbReference type="UniPathway" id="UPA00214"/>
<evidence type="ECO:0000256" key="2">
    <source>
        <dbReference type="ARBA" id="ARBA00022490"/>
    </source>
</evidence>
<sequence>MKAELTKKFSEIYGQEPTQHYFTPGRVNLIGEHIDYNGGLVMPCAVTLGTWLVLAPNNEKVIRFKSLNFEEEATIELKPSYTKTGPEWFNYPLGVFNELLKDHDIPTGLDLLFYGDIPIGSGLSSSASIEVVMAYALNDYFNLGLERIQIPLLAQKVENEFIGVNCGIMDQFAVAFGEANKAIVLNCDTLKYKIVDCNLGDYLLAIINTNKPRKLAESKYNERVAECKTALSELNQEITLNNLCELNSEKFALHSHLISDETVLKRATHVIKENDRVNLAAKALNDGNLPEFGRLMYASHQSLKDLYEVTGAELDAVVEFCNDYEHVIGARMTGAGFGGCAIALLKKGQEEDFAKKLTDFYVDRIGYPAAIYISEIGNGASAI</sequence>
<dbReference type="FunFam" id="3.30.230.10:FF:000017">
    <property type="entry name" value="Galactokinase"/>
    <property type="match status" value="1"/>
</dbReference>
<dbReference type="SUPFAM" id="SSF55060">
    <property type="entry name" value="GHMP Kinase, C-terminal domain"/>
    <property type="match status" value="1"/>
</dbReference>
<feature type="domain" description="Galactokinase N-terminal" evidence="15">
    <location>
        <begin position="7"/>
        <end position="56"/>
    </location>
</feature>
<dbReference type="PANTHER" id="PTHR10457:SF7">
    <property type="entry name" value="GALACTOKINASE-RELATED"/>
    <property type="match status" value="1"/>
</dbReference>
<dbReference type="RefSeq" id="WP_131598074.1">
    <property type="nucleotide sequence ID" value="NZ_SJSL01000010.1"/>
</dbReference>
<dbReference type="InterPro" id="IPR020568">
    <property type="entry name" value="Ribosomal_Su5_D2-typ_SF"/>
</dbReference>